<evidence type="ECO:0000313" key="2">
    <source>
        <dbReference type="Proteomes" id="UP000315017"/>
    </source>
</evidence>
<keyword evidence="2" id="KW-1185">Reference proteome</keyword>
<organism evidence="1 2">
    <name type="scientific">Anatilimnocola aggregata</name>
    <dbReference type="NCBI Taxonomy" id="2528021"/>
    <lineage>
        <taxon>Bacteria</taxon>
        <taxon>Pseudomonadati</taxon>
        <taxon>Planctomycetota</taxon>
        <taxon>Planctomycetia</taxon>
        <taxon>Pirellulales</taxon>
        <taxon>Pirellulaceae</taxon>
        <taxon>Anatilimnocola</taxon>
    </lineage>
</organism>
<accession>A0A517YEY6</accession>
<gene>
    <name evidence="1" type="ORF">ETAA8_39010</name>
</gene>
<reference evidence="1 2" key="1">
    <citation type="submission" date="2019-02" db="EMBL/GenBank/DDBJ databases">
        <title>Deep-cultivation of Planctomycetes and their phenomic and genomic characterization uncovers novel biology.</title>
        <authorList>
            <person name="Wiegand S."/>
            <person name="Jogler M."/>
            <person name="Boedeker C."/>
            <person name="Pinto D."/>
            <person name="Vollmers J."/>
            <person name="Rivas-Marin E."/>
            <person name="Kohn T."/>
            <person name="Peeters S.H."/>
            <person name="Heuer A."/>
            <person name="Rast P."/>
            <person name="Oberbeckmann S."/>
            <person name="Bunk B."/>
            <person name="Jeske O."/>
            <person name="Meyerdierks A."/>
            <person name="Storesund J.E."/>
            <person name="Kallscheuer N."/>
            <person name="Luecker S."/>
            <person name="Lage O.M."/>
            <person name="Pohl T."/>
            <person name="Merkel B.J."/>
            <person name="Hornburger P."/>
            <person name="Mueller R.-W."/>
            <person name="Bruemmer F."/>
            <person name="Labrenz M."/>
            <person name="Spormann A.M."/>
            <person name="Op den Camp H."/>
            <person name="Overmann J."/>
            <person name="Amann R."/>
            <person name="Jetten M.S.M."/>
            <person name="Mascher T."/>
            <person name="Medema M.H."/>
            <person name="Devos D.P."/>
            <person name="Kaster A.-K."/>
            <person name="Ovreas L."/>
            <person name="Rohde M."/>
            <person name="Galperin M.Y."/>
            <person name="Jogler C."/>
        </authorList>
    </citation>
    <scope>NUCLEOTIDE SEQUENCE [LARGE SCALE GENOMIC DNA]</scope>
    <source>
        <strain evidence="1 2">ETA_A8</strain>
    </source>
</reference>
<dbReference type="AlphaFoldDB" id="A0A517YEY6"/>
<proteinExistence type="predicted"/>
<protein>
    <submittedName>
        <fullName evidence="1">Uncharacterized protein</fullName>
    </submittedName>
</protein>
<dbReference type="KEGG" id="aagg:ETAA8_39010"/>
<name>A0A517YEY6_9BACT</name>
<evidence type="ECO:0000313" key="1">
    <source>
        <dbReference type="EMBL" id="QDU28796.1"/>
    </source>
</evidence>
<sequence length="131" mass="14345">MRKLGEGCRTGDENGICRCHYADVGCRPAFQVKNPSGCGLVVAYMPHAELTQHVRLLVAEAFARANMPQPTEFSESILIKGGNYCGRRFVGNGGHAIWFVEENQVKVYSGNGRLAHVISTLVPQTPMRRAA</sequence>
<dbReference type="EMBL" id="CP036274">
    <property type="protein sequence ID" value="QDU28796.1"/>
    <property type="molecule type" value="Genomic_DNA"/>
</dbReference>
<dbReference type="Proteomes" id="UP000315017">
    <property type="component" value="Chromosome"/>
</dbReference>